<accession>A0A6N7S471</accession>
<dbReference type="GO" id="GO:0005975">
    <property type="term" value="P:carbohydrate metabolic process"/>
    <property type="evidence" value="ECO:0007669"/>
    <property type="project" value="InterPro"/>
</dbReference>
<dbReference type="CDD" id="cd00429">
    <property type="entry name" value="RPE"/>
    <property type="match status" value="1"/>
</dbReference>
<evidence type="ECO:0000313" key="3">
    <source>
        <dbReference type="EMBL" id="MSA88579.1"/>
    </source>
</evidence>
<name>A0A6N7S471_9FIRM</name>
<evidence type="ECO:0000313" key="4">
    <source>
        <dbReference type="EMBL" id="MSC32126.1"/>
    </source>
</evidence>
<dbReference type="EMBL" id="WKPI01000003">
    <property type="protein sequence ID" value="MSC32126.1"/>
    <property type="molecule type" value="Genomic_DNA"/>
</dbReference>
<dbReference type="RefSeq" id="WP_154238104.1">
    <property type="nucleotide sequence ID" value="NZ_CALJPI010000297.1"/>
</dbReference>
<keyword evidence="6" id="KW-1185">Reference proteome</keyword>
<dbReference type="InterPro" id="IPR013785">
    <property type="entry name" value="Aldolase_TIM"/>
</dbReference>
<dbReference type="OrthoDB" id="1645589at2"/>
<proteinExistence type="predicted"/>
<dbReference type="GO" id="GO:0046872">
    <property type="term" value="F:metal ion binding"/>
    <property type="evidence" value="ECO:0007669"/>
    <property type="project" value="UniProtKB-KW"/>
</dbReference>
<dbReference type="PANTHER" id="PTHR11749">
    <property type="entry name" value="RIBULOSE-5-PHOSPHATE-3-EPIMERASE"/>
    <property type="match status" value="1"/>
</dbReference>
<evidence type="ECO:0000313" key="5">
    <source>
        <dbReference type="Proteomes" id="UP000433575"/>
    </source>
</evidence>
<dbReference type="InterPro" id="IPR011060">
    <property type="entry name" value="RibuloseP-bd_barrel"/>
</dbReference>
<evidence type="ECO:0000256" key="1">
    <source>
        <dbReference type="ARBA" id="ARBA00022723"/>
    </source>
</evidence>
<dbReference type="GO" id="GO:0016857">
    <property type="term" value="F:racemase and epimerase activity, acting on carbohydrates and derivatives"/>
    <property type="evidence" value="ECO:0007669"/>
    <property type="project" value="InterPro"/>
</dbReference>
<dbReference type="Proteomes" id="UP000480929">
    <property type="component" value="Unassembled WGS sequence"/>
</dbReference>
<organism evidence="3 5">
    <name type="scientific">Holdemania massiliensis</name>
    <dbReference type="NCBI Taxonomy" id="1468449"/>
    <lineage>
        <taxon>Bacteria</taxon>
        <taxon>Bacillati</taxon>
        <taxon>Bacillota</taxon>
        <taxon>Erysipelotrichia</taxon>
        <taxon>Erysipelotrichales</taxon>
        <taxon>Erysipelotrichaceae</taxon>
        <taxon>Holdemania</taxon>
    </lineage>
</organism>
<reference evidence="5 6" key="1">
    <citation type="journal article" date="2019" name="Nat. Med.">
        <title>A library of human gut bacterial isolates paired with longitudinal multiomics data enables mechanistic microbiome research.</title>
        <authorList>
            <person name="Poyet M."/>
            <person name="Groussin M."/>
            <person name="Gibbons S.M."/>
            <person name="Avila-Pacheco J."/>
            <person name="Jiang X."/>
            <person name="Kearney S.M."/>
            <person name="Perrotta A.R."/>
            <person name="Berdy B."/>
            <person name="Zhao S."/>
            <person name="Lieberman T.D."/>
            <person name="Swanson P.K."/>
            <person name="Smith M."/>
            <person name="Roesemann S."/>
            <person name="Alexander J.E."/>
            <person name="Rich S.A."/>
            <person name="Livny J."/>
            <person name="Vlamakis H."/>
            <person name="Clish C."/>
            <person name="Bullock K."/>
            <person name="Deik A."/>
            <person name="Scott J."/>
            <person name="Pierce K.A."/>
            <person name="Xavier R.J."/>
            <person name="Alm E.J."/>
        </authorList>
    </citation>
    <scope>NUCLEOTIDE SEQUENCE [LARGE SCALE GENOMIC DNA]</scope>
    <source>
        <strain evidence="3 5">BIOML-A4</strain>
        <strain evidence="4 6">BIOML-A5</strain>
    </source>
</reference>
<dbReference type="SUPFAM" id="SSF51366">
    <property type="entry name" value="Ribulose-phoshate binding barrel"/>
    <property type="match status" value="1"/>
</dbReference>
<keyword evidence="1" id="KW-0479">Metal-binding</keyword>
<comment type="caution">
    <text evidence="3">The sequence shown here is derived from an EMBL/GenBank/DDBJ whole genome shotgun (WGS) entry which is preliminary data.</text>
</comment>
<evidence type="ECO:0000256" key="2">
    <source>
        <dbReference type="ARBA" id="ARBA00023235"/>
    </source>
</evidence>
<dbReference type="PROSITE" id="PS01085">
    <property type="entry name" value="RIBUL_P_3_EPIMER_1"/>
    <property type="match status" value="1"/>
</dbReference>
<dbReference type="Pfam" id="PF00834">
    <property type="entry name" value="Ribul_P_3_epim"/>
    <property type="match status" value="1"/>
</dbReference>
<gene>
    <name evidence="4" type="ORF">GKD88_03225</name>
    <name evidence="3" type="ORF">GKE08_04495</name>
</gene>
<dbReference type="InterPro" id="IPR000056">
    <property type="entry name" value="Ribul_P_3_epim-like"/>
</dbReference>
<protein>
    <submittedName>
        <fullName evidence="3">Ribulose-phosphate 3-epimerase</fullName>
    </submittedName>
</protein>
<keyword evidence="2" id="KW-0413">Isomerase</keyword>
<dbReference type="EMBL" id="WKPJ01000004">
    <property type="protein sequence ID" value="MSA88579.1"/>
    <property type="molecule type" value="Genomic_DNA"/>
</dbReference>
<dbReference type="Proteomes" id="UP000433575">
    <property type="component" value="Unassembled WGS sequence"/>
</dbReference>
<dbReference type="Gene3D" id="3.20.20.70">
    <property type="entry name" value="Aldolase class I"/>
    <property type="match status" value="1"/>
</dbReference>
<evidence type="ECO:0000313" key="6">
    <source>
        <dbReference type="Proteomes" id="UP000480929"/>
    </source>
</evidence>
<dbReference type="AlphaFoldDB" id="A0A6N7S471"/>
<sequence length="209" mass="23494">MKVYPSIASANPLNISGELEKIRGHPHVHVDIEDGHFLPNITFGQKTVRQLVQQTDFEFDLHLLTDQPYLFLQTLSGCHFSHICFHGEASAYPLREINLIKKMGAKAGIAVNFKTQVREFRPFFPSLDYILIMTAEPDEAGENFCPAMIEKIQEARAILPKNIEIWADGGIQAENIRSLSETGVTAVVMGRAVWNSADPLQSLKEYEKL</sequence>